<reference evidence="2 3" key="1">
    <citation type="journal article" date="2005" name="PLoS Biol.">
        <title>The genomes of Oryza sativa: a history of duplications.</title>
        <authorList>
            <person name="Yu J."/>
            <person name="Wang J."/>
            <person name="Lin W."/>
            <person name="Li S."/>
            <person name="Li H."/>
            <person name="Zhou J."/>
            <person name="Ni P."/>
            <person name="Dong W."/>
            <person name="Hu S."/>
            <person name="Zeng C."/>
            <person name="Zhang J."/>
            <person name="Zhang Y."/>
            <person name="Li R."/>
            <person name="Xu Z."/>
            <person name="Li S."/>
            <person name="Li X."/>
            <person name="Zheng H."/>
            <person name="Cong L."/>
            <person name="Lin L."/>
            <person name="Yin J."/>
            <person name="Geng J."/>
            <person name="Li G."/>
            <person name="Shi J."/>
            <person name="Liu J."/>
            <person name="Lv H."/>
            <person name="Li J."/>
            <person name="Wang J."/>
            <person name="Deng Y."/>
            <person name="Ran L."/>
            <person name="Shi X."/>
            <person name="Wang X."/>
            <person name="Wu Q."/>
            <person name="Li C."/>
            <person name="Ren X."/>
            <person name="Wang J."/>
            <person name="Wang X."/>
            <person name="Li D."/>
            <person name="Liu D."/>
            <person name="Zhang X."/>
            <person name="Ji Z."/>
            <person name="Zhao W."/>
            <person name="Sun Y."/>
            <person name="Zhang Z."/>
            <person name="Bao J."/>
            <person name="Han Y."/>
            <person name="Dong L."/>
            <person name="Ji J."/>
            <person name="Chen P."/>
            <person name="Wu S."/>
            <person name="Liu J."/>
            <person name="Xiao Y."/>
            <person name="Bu D."/>
            <person name="Tan J."/>
            <person name="Yang L."/>
            <person name="Ye C."/>
            <person name="Zhang J."/>
            <person name="Xu J."/>
            <person name="Zhou Y."/>
            <person name="Yu Y."/>
            <person name="Zhang B."/>
            <person name="Zhuang S."/>
            <person name="Wei H."/>
            <person name="Liu B."/>
            <person name="Lei M."/>
            <person name="Yu H."/>
            <person name="Li Y."/>
            <person name="Xu H."/>
            <person name="Wei S."/>
            <person name="He X."/>
            <person name="Fang L."/>
            <person name="Zhang Z."/>
            <person name="Zhang Y."/>
            <person name="Huang X."/>
            <person name="Su Z."/>
            <person name="Tong W."/>
            <person name="Li J."/>
            <person name="Tong Z."/>
            <person name="Li S."/>
            <person name="Ye J."/>
            <person name="Wang L."/>
            <person name="Fang L."/>
            <person name="Lei T."/>
            <person name="Chen C."/>
            <person name="Chen H."/>
            <person name="Xu Z."/>
            <person name="Li H."/>
            <person name="Huang H."/>
            <person name="Zhang F."/>
            <person name="Xu H."/>
            <person name="Li N."/>
            <person name="Zhao C."/>
            <person name="Li S."/>
            <person name="Dong L."/>
            <person name="Huang Y."/>
            <person name="Li L."/>
            <person name="Xi Y."/>
            <person name="Qi Q."/>
            <person name="Li W."/>
            <person name="Zhang B."/>
            <person name="Hu W."/>
            <person name="Zhang Y."/>
            <person name="Tian X."/>
            <person name="Jiao Y."/>
            <person name="Liang X."/>
            <person name="Jin J."/>
            <person name="Gao L."/>
            <person name="Zheng W."/>
            <person name="Hao B."/>
            <person name="Liu S."/>
            <person name="Wang W."/>
            <person name="Yuan L."/>
            <person name="Cao M."/>
            <person name="McDermott J."/>
            <person name="Samudrala R."/>
            <person name="Wang J."/>
            <person name="Wong G.K."/>
            <person name="Yang H."/>
        </authorList>
    </citation>
    <scope>NUCLEOTIDE SEQUENCE [LARGE SCALE GENOMIC DNA]</scope>
    <source>
        <strain evidence="3">cv. 93-11</strain>
    </source>
</reference>
<dbReference type="AlphaFoldDB" id="A2Y1Q5"/>
<dbReference type="OMA" id="PRECQAG"/>
<organism evidence="2 3">
    <name type="scientific">Oryza sativa subsp. indica</name>
    <name type="common">Rice</name>
    <dbReference type="NCBI Taxonomy" id="39946"/>
    <lineage>
        <taxon>Eukaryota</taxon>
        <taxon>Viridiplantae</taxon>
        <taxon>Streptophyta</taxon>
        <taxon>Embryophyta</taxon>
        <taxon>Tracheophyta</taxon>
        <taxon>Spermatophyta</taxon>
        <taxon>Magnoliopsida</taxon>
        <taxon>Liliopsida</taxon>
        <taxon>Poales</taxon>
        <taxon>Poaceae</taxon>
        <taxon>BOP clade</taxon>
        <taxon>Oryzoideae</taxon>
        <taxon>Oryzeae</taxon>
        <taxon>Oryzinae</taxon>
        <taxon>Oryza</taxon>
        <taxon>Oryza sativa</taxon>
    </lineage>
</organism>
<keyword evidence="3" id="KW-1185">Reference proteome</keyword>
<dbReference type="EMBL" id="CM000130">
    <property type="protein sequence ID" value="EAY97015.1"/>
    <property type="molecule type" value="Genomic_DNA"/>
</dbReference>
<protein>
    <submittedName>
        <fullName evidence="2">Uncharacterized protein</fullName>
    </submittedName>
</protein>
<evidence type="ECO:0000313" key="3">
    <source>
        <dbReference type="Proteomes" id="UP000007015"/>
    </source>
</evidence>
<accession>A2Y1Q5</accession>
<dbReference type="HOGENOM" id="CLU_2908170_0_0_1"/>
<gene>
    <name evidence="2" type="ORF">OsI_18936</name>
</gene>
<dbReference type="Gramene" id="BGIOSGA019385-TA">
    <property type="protein sequence ID" value="BGIOSGA019385-PA"/>
    <property type="gene ID" value="BGIOSGA019385"/>
</dbReference>
<sequence length="62" mass="6762">MAAAGRSLFPRECQAGAVWEFDKTRVLRQLGSLALHRSSLSLSSTGEETGGRGRLAEEVVEW</sequence>
<feature type="region of interest" description="Disordered" evidence="1">
    <location>
        <begin position="43"/>
        <end position="62"/>
    </location>
</feature>
<evidence type="ECO:0000313" key="2">
    <source>
        <dbReference type="EMBL" id="EAY97015.1"/>
    </source>
</evidence>
<evidence type="ECO:0000256" key="1">
    <source>
        <dbReference type="SAM" id="MobiDB-lite"/>
    </source>
</evidence>
<proteinExistence type="predicted"/>
<dbReference type="Proteomes" id="UP000007015">
    <property type="component" value="Chromosome 5"/>
</dbReference>
<name>A2Y1Q5_ORYSI</name>
<feature type="compositionally biased region" description="Basic and acidic residues" evidence="1">
    <location>
        <begin position="49"/>
        <end position="62"/>
    </location>
</feature>